<comment type="caution">
    <text evidence="1">The sequence shown here is derived from an EMBL/GenBank/DDBJ whole genome shotgun (WGS) entry which is preliminary data.</text>
</comment>
<dbReference type="AlphaFoldDB" id="A0A0V1LXX7"/>
<sequence length="72" mass="8078">MNSVLAKWPSGDLMKKDTNLVSIILGIVWDSANDELARVIPICGSLVESESKVYCRSIVMDFVHRGREDVRN</sequence>
<dbReference type="EMBL" id="JYDO01001241">
    <property type="protein sequence ID" value="KRZ64305.1"/>
    <property type="molecule type" value="Genomic_DNA"/>
</dbReference>
<evidence type="ECO:0000313" key="1">
    <source>
        <dbReference type="EMBL" id="KRZ64305.1"/>
    </source>
</evidence>
<reference evidence="1 2" key="1">
    <citation type="submission" date="2015-01" db="EMBL/GenBank/DDBJ databases">
        <title>Evolution of Trichinella species and genotypes.</title>
        <authorList>
            <person name="Korhonen P.K."/>
            <person name="Edoardo P."/>
            <person name="Giuseppe L.R."/>
            <person name="Gasser R.B."/>
        </authorList>
    </citation>
    <scope>NUCLEOTIDE SEQUENCE [LARGE SCALE GENOMIC DNA]</scope>
    <source>
        <strain evidence="1">ISS1980</strain>
    </source>
</reference>
<name>A0A0V1LXX7_9BILA</name>
<gene>
    <name evidence="1" type="ORF">T10_2922</name>
</gene>
<organism evidence="1 2">
    <name type="scientific">Trichinella papuae</name>
    <dbReference type="NCBI Taxonomy" id="268474"/>
    <lineage>
        <taxon>Eukaryota</taxon>
        <taxon>Metazoa</taxon>
        <taxon>Ecdysozoa</taxon>
        <taxon>Nematoda</taxon>
        <taxon>Enoplea</taxon>
        <taxon>Dorylaimia</taxon>
        <taxon>Trichinellida</taxon>
        <taxon>Trichinellidae</taxon>
        <taxon>Trichinella</taxon>
    </lineage>
</organism>
<accession>A0A0V1LXX7</accession>
<evidence type="ECO:0000313" key="2">
    <source>
        <dbReference type="Proteomes" id="UP000054843"/>
    </source>
</evidence>
<keyword evidence="2" id="KW-1185">Reference proteome</keyword>
<dbReference type="Proteomes" id="UP000054843">
    <property type="component" value="Unassembled WGS sequence"/>
</dbReference>
<proteinExistence type="predicted"/>
<protein>
    <submittedName>
        <fullName evidence="1">Uncharacterized protein</fullName>
    </submittedName>
</protein>